<dbReference type="GO" id="GO:0020037">
    <property type="term" value="F:heme binding"/>
    <property type="evidence" value="ECO:0007669"/>
    <property type="project" value="InterPro"/>
</dbReference>
<keyword evidence="7" id="KW-0812">Transmembrane</keyword>
<accession>A0A9P7ZS16</accession>
<comment type="cofactor">
    <cofactor evidence="1 5">
        <name>heme</name>
        <dbReference type="ChEBI" id="CHEBI:30413"/>
    </cofactor>
</comment>
<dbReference type="PANTHER" id="PTHR24305:SF190">
    <property type="entry name" value="P450, PUTATIVE (EUROFUNG)-RELATED"/>
    <property type="match status" value="1"/>
</dbReference>
<keyword evidence="4 5" id="KW-0408">Iron</keyword>
<evidence type="ECO:0000256" key="7">
    <source>
        <dbReference type="SAM" id="Phobius"/>
    </source>
</evidence>
<feature type="transmembrane region" description="Helical" evidence="7">
    <location>
        <begin position="6"/>
        <end position="25"/>
    </location>
</feature>
<dbReference type="PANTHER" id="PTHR24305">
    <property type="entry name" value="CYTOCHROME P450"/>
    <property type="match status" value="1"/>
</dbReference>
<keyword evidence="6" id="KW-0560">Oxidoreductase</keyword>
<evidence type="ECO:0000256" key="3">
    <source>
        <dbReference type="ARBA" id="ARBA00022723"/>
    </source>
</evidence>
<dbReference type="Gene3D" id="1.10.630.10">
    <property type="entry name" value="Cytochrome P450"/>
    <property type="match status" value="1"/>
</dbReference>
<keyword evidence="9" id="KW-1185">Reference proteome</keyword>
<comment type="caution">
    <text evidence="8">The sequence shown here is derived from an EMBL/GenBank/DDBJ whole genome shotgun (WGS) entry which is preliminary data.</text>
</comment>
<dbReference type="AlphaFoldDB" id="A0A9P7ZS16"/>
<dbReference type="OrthoDB" id="3934656at2759"/>
<sequence>MVISPHHVLAALVLVVVVVLLKPIVNPLRHVRGPWLARFSDVWYLRQLSRGSFEQENQKLHQTYGPIVRYGPNRYSICEPSAAKTIYGHGTQFAKSTWYSSWATPGSWSLFPDQDIKRHAHGRSLFQSTYSMTALVSYEPFVDECGTLFCQRLQEVAERGEPVDMRHWFQCYAFDVIGLITFGNRFGFLDRGEDVGSLIQALDGHLYYATLVGLLPSLHPLLYKIRNLWAGSKGSGRGYLLNFTLEQIAHHRAGADAMLEKEATGDTDEARTEPFLSKFLAKHAENPEKFSHQHIVASCVSNIVAGSDTTAISLSAILYYLLKNPTCLQSLRAEIDEFQSRGQLSNYPSFKETQQMTYLQATIKEALRMHPATGLPLERVVPRDGIEIAGRHFPKGAIVGINTWVEHRNPAYFGQDADQFRPERWLTKDTEELSRMNQHWMPFGLGSRTCIGRHISMLEITKVIPRIVRDFDFELSPSAARQEATWSTQNLWFVKPTDFIVRVKARGKAP</sequence>
<evidence type="ECO:0000256" key="6">
    <source>
        <dbReference type="RuleBase" id="RU000461"/>
    </source>
</evidence>
<evidence type="ECO:0000256" key="4">
    <source>
        <dbReference type="ARBA" id="ARBA00023004"/>
    </source>
</evidence>
<dbReference type="GO" id="GO:0004497">
    <property type="term" value="F:monooxygenase activity"/>
    <property type="evidence" value="ECO:0007669"/>
    <property type="project" value="UniProtKB-KW"/>
</dbReference>
<dbReference type="SUPFAM" id="SSF48264">
    <property type="entry name" value="Cytochrome P450"/>
    <property type="match status" value="1"/>
</dbReference>
<evidence type="ECO:0000313" key="9">
    <source>
        <dbReference type="Proteomes" id="UP000887229"/>
    </source>
</evidence>
<keyword evidence="6" id="KW-0503">Monooxygenase</keyword>
<keyword evidence="7" id="KW-0472">Membrane</keyword>
<organism evidence="8 9">
    <name type="scientific">Emericellopsis atlantica</name>
    <dbReference type="NCBI Taxonomy" id="2614577"/>
    <lineage>
        <taxon>Eukaryota</taxon>
        <taxon>Fungi</taxon>
        <taxon>Dikarya</taxon>
        <taxon>Ascomycota</taxon>
        <taxon>Pezizomycotina</taxon>
        <taxon>Sordariomycetes</taxon>
        <taxon>Hypocreomycetidae</taxon>
        <taxon>Hypocreales</taxon>
        <taxon>Bionectriaceae</taxon>
        <taxon>Emericellopsis</taxon>
    </lineage>
</organism>
<keyword evidence="2 5" id="KW-0349">Heme</keyword>
<protein>
    <submittedName>
        <fullName evidence="8">Cytochrome P450</fullName>
    </submittedName>
</protein>
<reference evidence="8" key="1">
    <citation type="journal article" date="2021" name="IMA Fungus">
        <title>Genomic characterization of three marine fungi, including Emericellopsis atlantica sp. nov. with signatures of a generalist lifestyle and marine biomass degradation.</title>
        <authorList>
            <person name="Hagestad O.C."/>
            <person name="Hou L."/>
            <person name="Andersen J.H."/>
            <person name="Hansen E.H."/>
            <person name="Altermark B."/>
            <person name="Li C."/>
            <person name="Kuhnert E."/>
            <person name="Cox R.J."/>
            <person name="Crous P.W."/>
            <person name="Spatafora J.W."/>
            <person name="Lail K."/>
            <person name="Amirebrahimi M."/>
            <person name="Lipzen A."/>
            <person name="Pangilinan J."/>
            <person name="Andreopoulos W."/>
            <person name="Hayes R.D."/>
            <person name="Ng V."/>
            <person name="Grigoriev I.V."/>
            <person name="Jackson S.A."/>
            <person name="Sutton T.D.S."/>
            <person name="Dobson A.D.W."/>
            <person name="Rama T."/>
        </authorList>
    </citation>
    <scope>NUCLEOTIDE SEQUENCE</scope>
    <source>
        <strain evidence="8">TS7</strain>
    </source>
</reference>
<dbReference type="FunFam" id="1.10.630.10:FF:000050">
    <property type="entry name" value="Cytochrome P450 monooxygenase"/>
    <property type="match status" value="1"/>
</dbReference>
<evidence type="ECO:0000256" key="5">
    <source>
        <dbReference type="PIRSR" id="PIRSR602401-1"/>
    </source>
</evidence>
<dbReference type="InterPro" id="IPR050121">
    <property type="entry name" value="Cytochrome_P450_monoxygenase"/>
</dbReference>
<dbReference type="EMBL" id="MU251247">
    <property type="protein sequence ID" value="KAG9256757.1"/>
    <property type="molecule type" value="Genomic_DNA"/>
</dbReference>
<keyword evidence="3 5" id="KW-0479">Metal-binding</keyword>
<keyword evidence="7" id="KW-1133">Transmembrane helix</keyword>
<dbReference type="InterPro" id="IPR002401">
    <property type="entry name" value="Cyt_P450_E_grp-I"/>
</dbReference>
<proteinExistence type="inferred from homology"/>
<dbReference type="PRINTS" id="PR00463">
    <property type="entry name" value="EP450I"/>
</dbReference>
<name>A0A9P7ZS16_9HYPO</name>
<dbReference type="InterPro" id="IPR017972">
    <property type="entry name" value="Cyt_P450_CS"/>
</dbReference>
<dbReference type="Proteomes" id="UP000887229">
    <property type="component" value="Unassembled WGS sequence"/>
</dbReference>
<dbReference type="InterPro" id="IPR001128">
    <property type="entry name" value="Cyt_P450"/>
</dbReference>
<gene>
    <name evidence="8" type="ORF">F5Z01DRAFT_703538</name>
</gene>
<dbReference type="PRINTS" id="PR00385">
    <property type="entry name" value="P450"/>
</dbReference>
<dbReference type="GeneID" id="70297327"/>
<dbReference type="GO" id="GO:0005506">
    <property type="term" value="F:iron ion binding"/>
    <property type="evidence" value="ECO:0007669"/>
    <property type="project" value="InterPro"/>
</dbReference>
<evidence type="ECO:0000313" key="8">
    <source>
        <dbReference type="EMBL" id="KAG9256757.1"/>
    </source>
</evidence>
<dbReference type="PROSITE" id="PS00086">
    <property type="entry name" value="CYTOCHROME_P450"/>
    <property type="match status" value="1"/>
</dbReference>
<dbReference type="Pfam" id="PF00067">
    <property type="entry name" value="p450"/>
    <property type="match status" value="1"/>
</dbReference>
<dbReference type="RefSeq" id="XP_046120681.1">
    <property type="nucleotide sequence ID" value="XM_046266424.1"/>
</dbReference>
<dbReference type="GO" id="GO:0016705">
    <property type="term" value="F:oxidoreductase activity, acting on paired donors, with incorporation or reduction of molecular oxygen"/>
    <property type="evidence" value="ECO:0007669"/>
    <property type="project" value="InterPro"/>
</dbReference>
<feature type="binding site" description="axial binding residue" evidence="5">
    <location>
        <position position="450"/>
    </location>
    <ligand>
        <name>heme</name>
        <dbReference type="ChEBI" id="CHEBI:30413"/>
    </ligand>
    <ligandPart>
        <name>Fe</name>
        <dbReference type="ChEBI" id="CHEBI:18248"/>
    </ligandPart>
</feature>
<evidence type="ECO:0000256" key="1">
    <source>
        <dbReference type="ARBA" id="ARBA00001971"/>
    </source>
</evidence>
<dbReference type="CDD" id="cd11060">
    <property type="entry name" value="CYP57A1-like"/>
    <property type="match status" value="1"/>
</dbReference>
<comment type="similarity">
    <text evidence="6">Belongs to the cytochrome P450 family.</text>
</comment>
<dbReference type="InterPro" id="IPR036396">
    <property type="entry name" value="Cyt_P450_sf"/>
</dbReference>
<evidence type="ECO:0000256" key="2">
    <source>
        <dbReference type="ARBA" id="ARBA00022617"/>
    </source>
</evidence>